<keyword evidence="9" id="KW-1185">Reference proteome</keyword>
<sequence>MKSRFHGAATLSVLAVSALALSACSDTGGGEEAGGDATGGEISLINEGTLTVCSDIPYRPFEYTENGETVGFDIDLVNNIAEDMGVETEFIRTAFEGIQSGVALDSDQCDLAASGMTITEERESVMDFSEPYLDDNLALLVAPDADIDSLADVTGKRVGVQQATTGETQAQENNAEVVQYEDSALMIQGLNTGDVEAVIGNISVMGPAITDNPDLRLVEEIETGEQLGLAVKTGNTALLEQVNQSLATMEEDGTLEELEGKWLGTGEAAGSASPEPTAS</sequence>
<evidence type="ECO:0000313" key="9">
    <source>
        <dbReference type="Proteomes" id="UP000321103"/>
    </source>
</evidence>
<protein>
    <submittedName>
        <fullName evidence="8">Basic amino acid ABC transporter substrate-binding protein</fullName>
    </submittedName>
</protein>
<name>A0A512I9G1_9MICC</name>
<evidence type="ECO:0000256" key="2">
    <source>
        <dbReference type="ARBA" id="ARBA00010333"/>
    </source>
</evidence>
<comment type="subcellular location">
    <subcellularLocation>
        <location evidence="1">Cell envelope</location>
    </subcellularLocation>
</comment>
<dbReference type="Proteomes" id="UP000321103">
    <property type="component" value="Unassembled WGS sequence"/>
</dbReference>
<evidence type="ECO:0000259" key="6">
    <source>
        <dbReference type="SMART" id="SM00062"/>
    </source>
</evidence>
<dbReference type="SMART" id="SM00062">
    <property type="entry name" value="PBPb"/>
    <property type="match status" value="1"/>
</dbReference>
<dbReference type="PANTHER" id="PTHR35936">
    <property type="entry name" value="MEMBRANE-BOUND LYTIC MUREIN TRANSGLYCOSYLASE F"/>
    <property type="match status" value="1"/>
</dbReference>
<evidence type="ECO:0000313" key="8">
    <source>
        <dbReference type="EMBL" id="GEO94320.1"/>
    </source>
</evidence>
<dbReference type="CDD" id="cd13530">
    <property type="entry name" value="PBP2_peptides_like"/>
    <property type="match status" value="1"/>
</dbReference>
<dbReference type="AlphaFoldDB" id="A0A512I9G1"/>
<comment type="similarity">
    <text evidence="2 4">Belongs to the bacterial solute-binding protein 3 family.</text>
</comment>
<reference evidence="8 9" key="1">
    <citation type="submission" date="2019-07" db="EMBL/GenBank/DDBJ databases">
        <title>Whole genome shotgun sequence of Kocuria turfanensis NBRC 107627.</title>
        <authorList>
            <person name="Hosoyama A."/>
            <person name="Uohara A."/>
            <person name="Ohji S."/>
            <person name="Ichikawa N."/>
        </authorList>
    </citation>
    <scope>NUCLEOTIDE SEQUENCE [LARGE SCALE GENOMIC DNA]</scope>
    <source>
        <strain evidence="8 9">NBRC 107627</strain>
    </source>
</reference>
<keyword evidence="3 5" id="KW-0732">Signal</keyword>
<dbReference type="PROSITE" id="PS01039">
    <property type="entry name" value="SBP_BACTERIAL_3"/>
    <property type="match status" value="1"/>
</dbReference>
<dbReference type="GO" id="GO:0016020">
    <property type="term" value="C:membrane"/>
    <property type="evidence" value="ECO:0007669"/>
    <property type="project" value="InterPro"/>
</dbReference>
<dbReference type="EMBL" id="BJZS01000015">
    <property type="protein sequence ID" value="GEO94320.1"/>
    <property type="molecule type" value="Genomic_DNA"/>
</dbReference>
<proteinExistence type="inferred from homology"/>
<dbReference type="PANTHER" id="PTHR35936:SF19">
    <property type="entry name" value="AMINO-ACID-BINDING PROTEIN YXEM-RELATED"/>
    <property type="match status" value="1"/>
</dbReference>
<dbReference type="InterPro" id="IPR001638">
    <property type="entry name" value="Solute-binding_3/MltF_N"/>
</dbReference>
<organism evidence="8 9">
    <name type="scientific">Kocuria turfanensis</name>
    <dbReference type="NCBI Taxonomy" id="388357"/>
    <lineage>
        <taxon>Bacteria</taxon>
        <taxon>Bacillati</taxon>
        <taxon>Actinomycetota</taxon>
        <taxon>Actinomycetes</taxon>
        <taxon>Micrococcales</taxon>
        <taxon>Micrococcaceae</taxon>
        <taxon>Kocuria</taxon>
    </lineage>
</organism>
<feature type="signal peptide" evidence="5">
    <location>
        <begin position="1"/>
        <end position="22"/>
    </location>
</feature>
<dbReference type="InterPro" id="IPR018313">
    <property type="entry name" value="SBP_3_CS"/>
</dbReference>
<dbReference type="SMART" id="SM00079">
    <property type="entry name" value="PBPe"/>
    <property type="match status" value="1"/>
</dbReference>
<comment type="caution">
    <text evidence="8">The sequence shown here is derived from an EMBL/GenBank/DDBJ whole genome shotgun (WGS) entry which is preliminary data.</text>
</comment>
<dbReference type="InterPro" id="IPR001320">
    <property type="entry name" value="Iontro_rcpt_C"/>
</dbReference>
<dbReference type="Gene3D" id="3.40.190.10">
    <property type="entry name" value="Periplasmic binding protein-like II"/>
    <property type="match status" value="2"/>
</dbReference>
<dbReference type="Pfam" id="PF00497">
    <property type="entry name" value="SBP_bac_3"/>
    <property type="match status" value="1"/>
</dbReference>
<gene>
    <name evidence="8" type="ORF">KTU01_04430</name>
</gene>
<evidence type="ECO:0000259" key="7">
    <source>
        <dbReference type="SMART" id="SM00079"/>
    </source>
</evidence>
<feature type="domain" description="Solute-binding protein family 3/N-terminal" evidence="6">
    <location>
        <begin position="49"/>
        <end position="266"/>
    </location>
</feature>
<dbReference type="SUPFAM" id="SSF53850">
    <property type="entry name" value="Periplasmic binding protein-like II"/>
    <property type="match status" value="1"/>
</dbReference>
<dbReference type="PROSITE" id="PS51257">
    <property type="entry name" value="PROKAR_LIPOPROTEIN"/>
    <property type="match status" value="1"/>
</dbReference>
<dbReference type="GO" id="GO:0015276">
    <property type="term" value="F:ligand-gated monoatomic ion channel activity"/>
    <property type="evidence" value="ECO:0007669"/>
    <property type="project" value="InterPro"/>
</dbReference>
<evidence type="ECO:0000256" key="3">
    <source>
        <dbReference type="ARBA" id="ARBA00022729"/>
    </source>
</evidence>
<accession>A0A512I9G1</accession>
<feature type="chain" id="PRO_5038468574" evidence="5">
    <location>
        <begin position="23"/>
        <end position="279"/>
    </location>
</feature>
<dbReference type="STRING" id="388357.GCA_001580365_01808"/>
<evidence type="ECO:0000256" key="4">
    <source>
        <dbReference type="RuleBase" id="RU003744"/>
    </source>
</evidence>
<feature type="domain" description="Ionotropic glutamate receptor C-terminal" evidence="7">
    <location>
        <begin position="49"/>
        <end position="265"/>
    </location>
</feature>
<dbReference type="GO" id="GO:0030313">
    <property type="term" value="C:cell envelope"/>
    <property type="evidence" value="ECO:0007669"/>
    <property type="project" value="UniProtKB-SubCell"/>
</dbReference>
<evidence type="ECO:0000256" key="5">
    <source>
        <dbReference type="SAM" id="SignalP"/>
    </source>
</evidence>
<dbReference type="RefSeq" id="WP_062735478.1">
    <property type="nucleotide sequence ID" value="NZ_BJZS01000015.1"/>
</dbReference>
<evidence type="ECO:0000256" key="1">
    <source>
        <dbReference type="ARBA" id="ARBA00004196"/>
    </source>
</evidence>